<accession>A4G159</accession>
<organism evidence="1 2">
    <name type="scientific">Herminiimonas arsenicoxydans</name>
    <dbReference type="NCBI Taxonomy" id="204773"/>
    <lineage>
        <taxon>Bacteria</taxon>
        <taxon>Pseudomonadati</taxon>
        <taxon>Pseudomonadota</taxon>
        <taxon>Betaproteobacteria</taxon>
        <taxon>Burkholderiales</taxon>
        <taxon>Oxalobacteraceae</taxon>
        <taxon>Herminiimonas</taxon>
    </lineage>
</organism>
<dbReference type="KEGG" id="har:HEAR0007"/>
<gene>
    <name evidence="1" type="ordered locus">HEAR0007</name>
</gene>
<dbReference type="eggNOG" id="ENOG5032P9R">
    <property type="taxonomic scope" value="Bacteria"/>
</dbReference>
<dbReference type="EMBL" id="CU207211">
    <property type="protein sequence ID" value="CAL60246.2"/>
    <property type="molecule type" value="Genomic_DNA"/>
</dbReference>
<dbReference type="NCBIfam" id="NF038232">
    <property type="entry name" value="STM3845_fam"/>
    <property type="match status" value="1"/>
</dbReference>
<dbReference type="HOGENOM" id="CLU_939916_0_0_4"/>
<keyword evidence="2" id="KW-1185">Reference proteome</keyword>
<reference evidence="1 2" key="1">
    <citation type="journal article" date="2007" name="PLoS Genet.">
        <title>A tale of two oxidation states: bacterial colonization of arsenic-rich environments.</title>
        <authorList>
            <person name="Muller D."/>
            <person name="Medigue C."/>
            <person name="Koechler S."/>
            <person name="Barbe V."/>
            <person name="Barakat M."/>
            <person name="Talla E."/>
            <person name="Bonnefoy V."/>
            <person name="Krin E."/>
            <person name="Arsene-Ploetze F."/>
            <person name="Carapito C."/>
            <person name="Chandler M."/>
            <person name="Cournoyer B."/>
            <person name="Cruveiller S."/>
            <person name="Dossat C."/>
            <person name="Duval S."/>
            <person name="Heymann M."/>
            <person name="Leize E."/>
            <person name="Lieutaud A."/>
            <person name="Lievremont D."/>
            <person name="Makita Y."/>
            <person name="Mangenot S."/>
            <person name="Nitschke W."/>
            <person name="Ortet P."/>
            <person name="Perdrial N."/>
            <person name="Schoepp B."/>
            <person name="Siguier N."/>
            <person name="Simeonova D.D."/>
            <person name="Rouy Z."/>
            <person name="Segurens B."/>
            <person name="Turlin E."/>
            <person name="Vallenet D."/>
            <person name="Van Dorsselaer A."/>
            <person name="Weiss S."/>
            <person name="Weissenbach J."/>
            <person name="Lett M.C."/>
            <person name="Danchin A."/>
            <person name="Bertin P.N."/>
        </authorList>
    </citation>
    <scope>NUCLEOTIDE SEQUENCE [LARGE SCALE GENOMIC DNA]</scope>
    <source>
        <strain evidence="2">ULPAs1</strain>
    </source>
</reference>
<dbReference type="Proteomes" id="UP000006697">
    <property type="component" value="Chromosome"/>
</dbReference>
<sequence>MKKIMTQEHLSIISKIVEEKIYVPEIQKKVTVFLCGADKNDASTGRYMMANMLSKHPRFEVHYPEDLFDDLLVGKNQHSLLSLENILAESVDVIVLFPESPGSFAELGAFANNPTLAQKLICLPQKKYKNKKSFINYGPNRLIKESRTGKVIDINYNDFGTPDEAEKLYKRVNAEIAKIKKKHPVNKNVGNILEAEYFLLPCIYLVEKIDNVSLYGILKAATQKDKSLCEIATKCALSRLVGQRLITRTLDGYTITSEGGALVRKKFDNKNLDRVRLEIMNYEMRRNSNMTRDRLIAAHL</sequence>
<dbReference type="AlphaFoldDB" id="A4G159"/>
<dbReference type="STRING" id="204773.HEAR0007"/>
<name>A4G159_HERAR</name>
<evidence type="ECO:0000313" key="2">
    <source>
        <dbReference type="Proteomes" id="UP000006697"/>
    </source>
</evidence>
<dbReference type="InterPro" id="IPR049725">
    <property type="entry name" value="STM3845-like"/>
</dbReference>
<evidence type="ECO:0000313" key="1">
    <source>
        <dbReference type="EMBL" id="CAL60246.2"/>
    </source>
</evidence>
<proteinExistence type="predicted"/>
<protein>
    <submittedName>
        <fullName evidence="1">Uncharacterized protein</fullName>
    </submittedName>
</protein>
<dbReference type="OrthoDB" id="8912512at2"/>